<keyword evidence="5" id="KW-1133">Transmembrane helix</keyword>
<dbReference type="Pfam" id="PF00877">
    <property type="entry name" value="NLPC_P60"/>
    <property type="match status" value="1"/>
</dbReference>
<evidence type="ECO:0000256" key="1">
    <source>
        <dbReference type="ARBA" id="ARBA00007074"/>
    </source>
</evidence>
<dbReference type="PROSITE" id="PS51935">
    <property type="entry name" value="NLPC_P60"/>
    <property type="match status" value="1"/>
</dbReference>
<dbReference type="InterPro" id="IPR023346">
    <property type="entry name" value="Lysozyme-like_dom_sf"/>
</dbReference>
<dbReference type="PANTHER" id="PTHR47359:SF3">
    <property type="entry name" value="NLP_P60 DOMAIN-CONTAINING PROTEIN-RELATED"/>
    <property type="match status" value="1"/>
</dbReference>
<evidence type="ECO:0000256" key="5">
    <source>
        <dbReference type="SAM" id="Phobius"/>
    </source>
</evidence>
<proteinExistence type="inferred from homology"/>
<protein>
    <submittedName>
        <fullName evidence="7">NlpC/P60 family protein</fullName>
    </submittedName>
</protein>
<gene>
    <name evidence="7" type="ORF">GCM10023196_060280</name>
</gene>
<sequence>MRLRRQLTSGVGFGGRNGGRRIISLRHFELSDQGSVRLPIIIAGGAAALFFMSLVAIPLFFGANTLYQSAGGGGDCTDTSGAASQPQQSGDANGIPSNYLQLYKKAGQQYGVPWNLLAGIGKIETDHGRSNLPGVHSGSNSVGAGGPMQFMPGTWASFGIDGDGDHKRDRYDPADAIPGAANYLKHSGAPTRTRTAVFAYNHSVQYVNDVLSWAKRYAGGSFDVTQANGPTCVDMNGAPAAPNEVIAKVLTWAKAQIGKPYIFGGMGPNGYDCSSYTMFAYRSAGVSIPRLSDEQYWWGASIPKGQEQPGDLVFFDYKPGHTGPGHVGMVYNPQKGIMVVAPHTGDVIKFQNYKTYPGGAVGFTRPTAHNGHNGPTKRL</sequence>
<comment type="similarity">
    <text evidence="1">Belongs to the peptidase C40 family.</text>
</comment>
<dbReference type="InterPro" id="IPR051794">
    <property type="entry name" value="PG_Endopeptidase_C40"/>
</dbReference>
<dbReference type="Proteomes" id="UP001501442">
    <property type="component" value="Unassembled WGS sequence"/>
</dbReference>
<dbReference type="InterPro" id="IPR000064">
    <property type="entry name" value="NLP_P60_dom"/>
</dbReference>
<keyword evidence="5" id="KW-0472">Membrane</keyword>
<keyword evidence="3" id="KW-0378">Hydrolase</keyword>
<dbReference type="InterPro" id="IPR038765">
    <property type="entry name" value="Papain-like_cys_pep_sf"/>
</dbReference>
<feature type="domain" description="NlpC/P60" evidence="6">
    <location>
        <begin position="243"/>
        <end position="368"/>
    </location>
</feature>
<comment type="caution">
    <text evidence="7">The sequence shown here is derived from an EMBL/GenBank/DDBJ whole genome shotgun (WGS) entry which is preliminary data.</text>
</comment>
<evidence type="ECO:0000259" key="6">
    <source>
        <dbReference type="PROSITE" id="PS51935"/>
    </source>
</evidence>
<dbReference type="Gene3D" id="1.10.530.10">
    <property type="match status" value="1"/>
</dbReference>
<dbReference type="EMBL" id="BAABHK010000009">
    <property type="protein sequence ID" value="GAA4631318.1"/>
    <property type="molecule type" value="Genomic_DNA"/>
</dbReference>
<dbReference type="Pfam" id="PF13406">
    <property type="entry name" value="SLT_2"/>
    <property type="match status" value="1"/>
</dbReference>
<dbReference type="InterPro" id="IPR031304">
    <property type="entry name" value="SLT_2"/>
</dbReference>
<reference evidence="8" key="1">
    <citation type="journal article" date="2019" name="Int. J. Syst. Evol. Microbiol.">
        <title>The Global Catalogue of Microorganisms (GCM) 10K type strain sequencing project: providing services to taxonomists for standard genome sequencing and annotation.</title>
        <authorList>
            <consortium name="The Broad Institute Genomics Platform"/>
            <consortium name="The Broad Institute Genome Sequencing Center for Infectious Disease"/>
            <person name="Wu L."/>
            <person name="Ma J."/>
        </authorList>
    </citation>
    <scope>NUCLEOTIDE SEQUENCE [LARGE SCALE GENOMIC DNA]</scope>
    <source>
        <strain evidence="8">JCM 17939</strain>
    </source>
</reference>
<dbReference type="Gene3D" id="3.90.1720.10">
    <property type="entry name" value="endopeptidase domain like (from Nostoc punctiforme)"/>
    <property type="match status" value="1"/>
</dbReference>
<dbReference type="SUPFAM" id="SSF53955">
    <property type="entry name" value="Lysozyme-like"/>
    <property type="match status" value="1"/>
</dbReference>
<evidence type="ECO:0000256" key="3">
    <source>
        <dbReference type="ARBA" id="ARBA00022801"/>
    </source>
</evidence>
<keyword evidence="5" id="KW-0812">Transmembrane</keyword>
<accession>A0ABP8UHP8</accession>
<organism evidence="7 8">
    <name type="scientific">Actinoallomurus vinaceus</name>
    <dbReference type="NCBI Taxonomy" id="1080074"/>
    <lineage>
        <taxon>Bacteria</taxon>
        <taxon>Bacillati</taxon>
        <taxon>Actinomycetota</taxon>
        <taxon>Actinomycetes</taxon>
        <taxon>Streptosporangiales</taxon>
        <taxon>Thermomonosporaceae</taxon>
        <taxon>Actinoallomurus</taxon>
    </lineage>
</organism>
<dbReference type="SUPFAM" id="SSF54001">
    <property type="entry name" value="Cysteine proteinases"/>
    <property type="match status" value="1"/>
</dbReference>
<keyword evidence="8" id="KW-1185">Reference proteome</keyword>
<dbReference type="RefSeq" id="WP_345434474.1">
    <property type="nucleotide sequence ID" value="NZ_BAABHK010000009.1"/>
</dbReference>
<dbReference type="CDD" id="cd13399">
    <property type="entry name" value="Slt35-like"/>
    <property type="match status" value="1"/>
</dbReference>
<name>A0ABP8UHP8_9ACTN</name>
<evidence type="ECO:0000256" key="2">
    <source>
        <dbReference type="ARBA" id="ARBA00022670"/>
    </source>
</evidence>
<dbReference type="PANTHER" id="PTHR47359">
    <property type="entry name" value="PEPTIDOGLYCAN DL-ENDOPEPTIDASE CWLO"/>
    <property type="match status" value="1"/>
</dbReference>
<keyword evidence="2" id="KW-0645">Protease</keyword>
<evidence type="ECO:0000313" key="7">
    <source>
        <dbReference type="EMBL" id="GAA4631318.1"/>
    </source>
</evidence>
<keyword evidence="4" id="KW-0788">Thiol protease</keyword>
<feature type="transmembrane region" description="Helical" evidence="5">
    <location>
        <begin position="36"/>
        <end position="61"/>
    </location>
</feature>
<evidence type="ECO:0000256" key="4">
    <source>
        <dbReference type="ARBA" id="ARBA00022807"/>
    </source>
</evidence>
<evidence type="ECO:0000313" key="8">
    <source>
        <dbReference type="Proteomes" id="UP001501442"/>
    </source>
</evidence>